<dbReference type="EMBL" id="GBXM01105247">
    <property type="protein sequence ID" value="JAH03330.1"/>
    <property type="molecule type" value="Transcribed_RNA"/>
</dbReference>
<reference evidence="1" key="1">
    <citation type="submission" date="2014-11" db="EMBL/GenBank/DDBJ databases">
        <authorList>
            <person name="Amaro Gonzalez C."/>
        </authorList>
    </citation>
    <scope>NUCLEOTIDE SEQUENCE</scope>
</reference>
<sequence length="67" mass="7708">MAVYTRYRCRYGNCSKIEGHKPLAVGWTHKAHVLLYPPKRENSGFLPVLSIKNIHLKLQIDNQDKGC</sequence>
<dbReference type="AlphaFoldDB" id="A0A0E9PGZ6"/>
<reference evidence="1" key="2">
    <citation type="journal article" date="2015" name="Fish Shellfish Immunol.">
        <title>Early steps in the European eel (Anguilla anguilla)-Vibrio vulnificus interaction in the gills: Role of the RtxA13 toxin.</title>
        <authorList>
            <person name="Callol A."/>
            <person name="Pajuelo D."/>
            <person name="Ebbesson L."/>
            <person name="Teles M."/>
            <person name="MacKenzie S."/>
            <person name="Amaro C."/>
        </authorList>
    </citation>
    <scope>NUCLEOTIDE SEQUENCE</scope>
</reference>
<proteinExistence type="predicted"/>
<accession>A0A0E9PGZ6</accession>
<evidence type="ECO:0000313" key="1">
    <source>
        <dbReference type="EMBL" id="JAH03330.1"/>
    </source>
</evidence>
<name>A0A0E9PGZ6_ANGAN</name>
<protein>
    <submittedName>
        <fullName evidence="1">Uncharacterized protein</fullName>
    </submittedName>
</protein>
<organism evidence="1">
    <name type="scientific">Anguilla anguilla</name>
    <name type="common">European freshwater eel</name>
    <name type="synonym">Muraena anguilla</name>
    <dbReference type="NCBI Taxonomy" id="7936"/>
    <lineage>
        <taxon>Eukaryota</taxon>
        <taxon>Metazoa</taxon>
        <taxon>Chordata</taxon>
        <taxon>Craniata</taxon>
        <taxon>Vertebrata</taxon>
        <taxon>Euteleostomi</taxon>
        <taxon>Actinopterygii</taxon>
        <taxon>Neopterygii</taxon>
        <taxon>Teleostei</taxon>
        <taxon>Anguilliformes</taxon>
        <taxon>Anguillidae</taxon>
        <taxon>Anguilla</taxon>
    </lineage>
</organism>